<dbReference type="InterPro" id="IPR006665">
    <property type="entry name" value="OmpA-like"/>
</dbReference>
<gene>
    <name evidence="6" type="ORF">AL536_03050</name>
</gene>
<organism evidence="6 7">
    <name type="scientific">Vibrio fluvialis</name>
    <dbReference type="NCBI Taxonomy" id="676"/>
    <lineage>
        <taxon>Bacteria</taxon>
        <taxon>Pseudomonadati</taxon>
        <taxon>Pseudomonadota</taxon>
        <taxon>Gammaproteobacteria</taxon>
        <taxon>Vibrionales</taxon>
        <taxon>Vibrionaceae</taxon>
        <taxon>Vibrio</taxon>
    </lineage>
</organism>
<dbReference type="PANTHER" id="PTHR30329:SF21">
    <property type="entry name" value="LIPOPROTEIN YIAD-RELATED"/>
    <property type="match status" value="1"/>
</dbReference>
<evidence type="ECO:0000256" key="3">
    <source>
        <dbReference type="ARBA" id="ARBA00023237"/>
    </source>
</evidence>
<keyword evidence="2 4" id="KW-0472">Membrane</keyword>
<reference evidence="7" key="1">
    <citation type="submission" date="2015-12" db="EMBL/GenBank/DDBJ databases">
        <title>FDA dAtabase for Regulatory Grade micrObial Sequences (FDA-ARGOS): Supporting development and validation of Infectious Disease Dx tests.</title>
        <authorList>
            <person name="Hoffmann M."/>
            <person name="Allard M."/>
            <person name="Evans P."/>
            <person name="Brown E."/>
            <person name="Tallon L.J."/>
            <person name="Sadzewicz L."/>
            <person name="Sengamalay N."/>
            <person name="Ott S."/>
            <person name="Godinez A."/>
            <person name="Nagaraj S."/>
            <person name="Vyas G."/>
            <person name="Aluvathingal J."/>
            <person name="Nadendla S."/>
            <person name="Geyer C."/>
            <person name="Sichtig H."/>
        </authorList>
    </citation>
    <scope>NUCLEOTIDE SEQUENCE [LARGE SCALE GENOMIC DNA]</scope>
    <source>
        <strain evidence="7">ATCC 33809</strain>
    </source>
</reference>
<dbReference type="Proteomes" id="UP000057088">
    <property type="component" value="Chromosome 1"/>
</dbReference>
<evidence type="ECO:0000313" key="6">
    <source>
        <dbReference type="EMBL" id="AMF93363.2"/>
    </source>
</evidence>
<dbReference type="InterPro" id="IPR036737">
    <property type="entry name" value="OmpA-like_sf"/>
</dbReference>
<dbReference type="Gene3D" id="3.30.1330.60">
    <property type="entry name" value="OmpA-like domain"/>
    <property type="match status" value="1"/>
</dbReference>
<dbReference type="SUPFAM" id="SSF103088">
    <property type="entry name" value="OmpA-like"/>
    <property type="match status" value="1"/>
</dbReference>
<accession>A0ABM5XKL1</accession>
<dbReference type="Pfam" id="PF00691">
    <property type="entry name" value="OmpA"/>
    <property type="match status" value="1"/>
</dbReference>
<dbReference type="EMBL" id="CP014034">
    <property type="protein sequence ID" value="AMF93363.2"/>
    <property type="molecule type" value="Genomic_DNA"/>
</dbReference>
<dbReference type="InterPro" id="IPR050330">
    <property type="entry name" value="Bact_OuterMem_StrucFunc"/>
</dbReference>
<dbReference type="PROSITE" id="PS51123">
    <property type="entry name" value="OMPA_2"/>
    <property type="match status" value="1"/>
</dbReference>
<evidence type="ECO:0000256" key="1">
    <source>
        <dbReference type="ARBA" id="ARBA00004442"/>
    </source>
</evidence>
<sequence length="209" mass="22997">MDDGYMRIIALSVLLLLTGCGSMSPMQMMGNNMLDTAPKGDFDVIYPDWGNTPAPVAAGVHGPMGQTRTSSYDSLQRFLLDNGIDYEVMPGNHVMVKLKNTVKFDTGSSNVSQDSAYWLNVMGSFLSREHGIDVVIDGHTDNTGKPKFNDSLSVKRAQMVKNTLIQKNVSRDAIYTRGYGEYVPACTNRTTAGRACNRRVELLFIVSNN</sequence>
<dbReference type="PANTHER" id="PTHR30329">
    <property type="entry name" value="STATOR ELEMENT OF FLAGELLAR MOTOR COMPLEX"/>
    <property type="match status" value="1"/>
</dbReference>
<protein>
    <submittedName>
        <fullName evidence="6">OmpA family protein</fullName>
    </submittedName>
</protein>
<name>A0ABM5XKL1_VIBFL</name>
<evidence type="ECO:0000256" key="2">
    <source>
        <dbReference type="ARBA" id="ARBA00023136"/>
    </source>
</evidence>
<dbReference type="InterPro" id="IPR006664">
    <property type="entry name" value="OMP_bac"/>
</dbReference>
<evidence type="ECO:0000256" key="4">
    <source>
        <dbReference type="PROSITE-ProRule" id="PRU00473"/>
    </source>
</evidence>
<dbReference type="PROSITE" id="PS51257">
    <property type="entry name" value="PROKAR_LIPOPROTEIN"/>
    <property type="match status" value="1"/>
</dbReference>
<proteinExistence type="predicted"/>
<keyword evidence="3" id="KW-0998">Cell outer membrane</keyword>
<comment type="subcellular location">
    <subcellularLocation>
        <location evidence="1">Cell outer membrane</location>
    </subcellularLocation>
</comment>
<dbReference type="PRINTS" id="PR01021">
    <property type="entry name" value="OMPADOMAIN"/>
</dbReference>
<evidence type="ECO:0000313" key="7">
    <source>
        <dbReference type="Proteomes" id="UP000057088"/>
    </source>
</evidence>
<feature type="domain" description="OmpA-like" evidence="5">
    <location>
        <begin position="91"/>
        <end position="208"/>
    </location>
</feature>
<keyword evidence="7" id="KW-1185">Reference proteome</keyword>
<dbReference type="CDD" id="cd07185">
    <property type="entry name" value="OmpA_C-like"/>
    <property type="match status" value="1"/>
</dbReference>
<evidence type="ECO:0000259" key="5">
    <source>
        <dbReference type="PROSITE" id="PS51123"/>
    </source>
</evidence>